<dbReference type="Proteomes" id="UP000186922">
    <property type="component" value="Unassembled WGS sequence"/>
</dbReference>
<gene>
    <name evidence="4" type="primary">RvY_03153</name>
    <name evidence="4" type="synonym">RvY_03153.2</name>
    <name evidence="4" type="ORF">RvY_03153-2</name>
</gene>
<dbReference type="InterPro" id="IPR006600">
    <property type="entry name" value="HTH_CenpB_DNA-bd_dom"/>
</dbReference>
<dbReference type="AlphaFoldDB" id="A0A1D1UWK2"/>
<protein>
    <recommendedName>
        <fullName evidence="3">HTH CENPB-type domain-containing protein</fullName>
    </recommendedName>
</protein>
<dbReference type="EMBL" id="BDGG01000001">
    <property type="protein sequence ID" value="GAU90783.1"/>
    <property type="molecule type" value="Genomic_DNA"/>
</dbReference>
<dbReference type="SMART" id="SM00674">
    <property type="entry name" value="CENPB"/>
    <property type="match status" value="1"/>
</dbReference>
<reference evidence="4 5" key="1">
    <citation type="journal article" date="2016" name="Nat. Commun.">
        <title>Extremotolerant tardigrade genome and improved radiotolerance of human cultured cells by tardigrade-unique protein.</title>
        <authorList>
            <person name="Hashimoto T."/>
            <person name="Horikawa D.D."/>
            <person name="Saito Y."/>
            <person name="Kuwahara H."/>
            <person name="Kozuka-Hata H."/>
            <person name="Shin-I T."/>
            <person name="Minakuchi Y."/>
            <person name="Ohishi K."/>
            <person name="Motoyama A."/>
            <person name="Aizu T."/>
            <person name="Enomoto A."/>
            <person name="Kondo K."/>
            <person name="Tanaka S."/>
            <person name="Hara Y."/>
            <person name="Koshikawa S."/>
            <person name="Sagara H."/>
            <person name="Miura T."/>
            <person name="Yokobori S."/>
            <person name="Miyagawa K."/>
            <person name="Suzuki Y."/>
            <person name="Kubo T."/>
            <person name="Oyama M."/>
            <person name="Kohara Y."/>
            <person name="Fujiyama A."/>
            <person name="Arakawa K."/>
            <person name="Katayama T."/>
            <person name="Toyoda A."/>
            <person name="Kunieda T."/>
        </authorList>
    </citation>
    <scope>NUCLEOTIDE SEQUENCE [LARGE SCALE GENOMIC DNA]</scope>
    <source>
        <strain evidence="4 5">YOKOZUNA-1</strain>
    </source>
</reference>
<dbReference type="InterPro" id="IPR050863">
    <property type="entry name" value="CenT-Element_Derived"/>
</dbReference>
<evidence type="ECO:0000259" key="3">
    <source>
        <dbReference type="PROSITE" id="PS51253"/>
    </source>
</evidence>
<accession>A0A1D1UWK2</accession>
<dbReference type="PANTHER" id="PTHR19303">
    <property type="entry name" value="TRANSPOSON"/>
    <property type="match status" value="1"/>
</dbReference>
<evidence type="ECO:0000256" key="1">
    <source>
        <dbReference type="ARBA" id="ARBA00004123"/>
    </source>
</evidence>
<dbReference type="InterPro" id="IPR009057">
    <property type="entry name" value="Homeodomain-like_sf"/>
</dbReference>
<organism evidence="4 5">
    <name type="scientific">Ramazzottius varieornatus</name>
    <name type="common">Water bear</name>
    <name type="synonym">Tardigrade</name>
    <dbReference type="NCBI Taxonomy" id="947166"/>
    <lineage>
        <taxon>Eukaryota</taxon>
        <taxon>Metazoa</taxon>
        <taxon>Ecdysozoa</taxon>
        <taxon>Tardigrada</taxon>
        <taxon>Eutardigrada</taxon>
        <taxon>Parachela</taxon>
        <taxon>Hypsibioidea</taxon>
        <taxon>Ramazzottiidae</taxon>
        <taxon>Ramazzottius</taxon>
    </lineage>
</organism>
<sequence>MCLSEVMRIFNIKSKTTVRRLDKKRELFLSTPEDDKTPKKIITIRKFEEVEKVLLKFVEDCHARDMPLSRNDLKQEALDIAQRLQIKGFTGSNGWVHKFMKRYDLGSVVLHGSALALNMKFSPSNFSRFRYSCYQVKKLLQVKTLLTAGYPTTSQPSYSLTRTKTFLTVTKLGLSIVLYRRRL</sequence>
<evidence type="ECO:0000313" key="5">
    <source>
        <dbReference type="Proteomes" id="UP000186922"/>
    </source>
</evidence>
<keyword evidence="2" id="KW-0238">DNA-binding</keyword>
<dbReference type="SUPFAM" id="SSF46689">
    <property type="entry name" value="Homeodomain-like"/>
    <property type="match status" value="1"/>
</dbReference>
<proteinExistence type="predicted"/>
<evidence type="ECO:0000313" key="4">
    <source>
        <dbReference type="EMBL" id="GAU90783.1"/>
    </source>
</evidence>
<name>A0A1D1UWK2_RAMVA</name>
<dbReference type="GO" id="GO:0003677">
    <property type="term" value="F:DNA binding"/>
    <property type="evidence" value="ECO:0007669"/>
    <property type="project" value="UniProtKB-KW"/>
</dbReference>
<keyword evidence="5" id="KW-1185">Reference proteome</keyword>
<dbReference type="GO" id="GO:0005634">
    <property type="term" value="C:nucleus"/>
    <property type="evidence" value="ECO:0007669"/>
    <property type="project" value="UniProtKB-SubCell"/>
</dbReference>
<dbReference type="Pfam" id="PF03221">
    <property type="entry name" value="HTH_Tnp_Tc5"/>
    <property type="match status" value="1"/>
</dbReference>
<feature type="domain" description="HTH CENPB-type" evidence="3">
    <location>
        <begin position="38"/>
        <end position="109"/>
    </location>
</feature>
<evidence type="ECO:0000256" key="2">
    <source>
        <dbReference type="ARBA" id="ARBA00023125"/>
    </source>
</evidence>
<dbReference type="PANTHER" id="PTHR19303:SF73">
    <property type="entry name" value="PROTEIN PDC2"/>
    <property type="match status" value="1"/>
</dbReference>
<dbReference type="OrthoDB" id="125347at2759"/>
<comment type="subcellular location">
    <subcellularLocation>
        <location evidence="1">Nucleus</location>
    </subcellularLocation>
</comment>
<dbReference type="PROSITE" id="PS51253">
    <property type="entry name" value="HTH_CENPB"/>
    <property type="match status" value="1"/>
</dbReference>
<comment type="caution">
    <text evidence="4">The sequence shown here is derived from an EMBL/GenBank/DDBJ whole genome shotgun (WGS) entry which is preliminary data.</text>
</comment>
<dbReference type="Gene3D" id="1.10.10.60">
    <property type="entry name" value="Homeodomain-like"/>
    <property type="match status" value="1"/>
</dbReference>